<dbReference type="Pfam" id="PF13592">
    <property type="entry name" value="HTH_33"/>
    <property type="match status" value="1"/>
</dbReference>
<dbReference type="RefSeq" id="WP_106247768.1">
    <property type="nucleotide sequence ID" value="NZ_PVNG01000019.1"/>
</dbReference>
<dbReference type="SUPFAM" id="SSF46689">
    <property type="entry name" value="Homeodomain-like"/>
    <property type="match status" value="1"/>
</dbReference>
<dbReference type="AlphaFoldDB" id="A0A2T0MNM2"/>
<feature type="domain" description="Tc1-like transposase DDE" evidence="1">
    <location>
        <begin position="164"/>
        <end position="306"/>
    </location>
</feature>
<evidence type="ECO:0000259" key="1">
    <source>
        <dbReference type="Pfam" id="PF13358"/>
    </source>
</evidence>
<dbReference type="Proteomes" id="UP000238312">
    <property type="component" value="Unassembled WGS sequence"/>
</dbReference>
<dbReference type="Gene3D" id="3.30.420.10">
    <property type="entry name" value="Ribonuclease H-like superfamily/Ribonuclease H"/>
    <property type="match status" value="1"/>
</dbReference>
<dbReference type="Pfam" id="PF13551">
    <property type="entry name" value="HTH_29"/>
    <property type="match status" value="1"/>
</dbReference>
<dbReference type="InterPro" id="IPR038717">
    <property type="entry name" value="Tc1-like_DDE_dom"/>
</dbReference>
<proteinExistence type="predicted"/>
<organism evidence="3 4">
    <name type="scientific">Nonomuraea fuscirosea</name>
    <dbReference type="NCBI Taxonomy" id="1291556"/>
    <lineage>
        <taxon>Bacteria</taxon>
        <taxon>Bacillati</taxon>
        <taxon>Actinomycetota</taxon>
        <taxon>Actinomycetes</taxon>
        <taxon>Streptosporangiales</taxon>
        <taxon>Streptosporangiaceae</taxon>
        <taxon>Nonomuraea</taxon>
    </lineage>
</organism>
<dbReference type="Pfam" id="PF13358">
    <property type="entry name" value="DDE_3"/>
    <property type="match status" value="1"/>
</dbReference>
<evidence type="ECO:0000313" key="3">
    <source>
        <dbReference type="EMBL" id="PRX59586.1"/>
    </source>
</evidence>
<dbReference type="InterPro" id="IPR047655">
    <property type="entry name" value="Transpos_IS630-like"/>
</dbReference>
<dbReference type="InterPro" id="IPR036397">
    <property type="entry name" value="RNaseH_sf"/>
</dbReference>
<name>A0A2T0MNM2_9ACTN</name>
<dbReference type="NCBIfam" id="NF033545">
    <property type="entry name" value="transpos_IS630"/>
    <property type="match status" value="1"/>
</dbReference>
<gene>
    <name evidence="3" type="ORF">B0I32_11929</name>
</gene>
<evidence type="ECO:0000313" key="4">
    <source>
        <dbReference type="Proteomes" id="UP000238312"/>
    </source>
</evidence>
<reference evidence="3 4" key="1">
    <citation type="submission" date="2018-03" db="EMBL/GenBank/DDBJ databases">
        <title>Genomic Encyclopedia of Type Strains, Phase III (KMG-III): the genomes of soil and plant-associated and newly described type strains.</title>
        <authorList>
            <person name="Whitman W."/>
        </authorList>
    </citation>
    <scope>NUCLEOTIDE SEQUENCE [LARGE SCALE GENOMIC DNA]</scope>
    <source>
        <strain evidence="3 4">CGMCC 4.7104</strain>
    </source>
</reference>
<dbReference type="InterPro" id="IPR009057">
    <property type="entry name" value="Homeodomain-like_sf"/>
</dbReference>
<protein>
    <submittedName>
        <fullName evidence="3">Transposase</fullName>
    </submittedName>
</protein>
<dbReference type="GO" id="GO:0003676">
    <property type="term" value="F:nucleic acid binding"/>
    <property type="evidence" value="ECO:0007669"/>
    <property type="project" value="InterPro"/>
</dbReference>
<accession>A0A2T0MNM2</accession>
<dbReference type="PANTHER" id="PTHR46564:SF1">
    <property type="entry name" value="TRANSPOSASE"/>
    <property type="match status" value="1"/>
</dbReference>
<dbReference type="EMBL" id="PVNG01000019">
    <property type="protein sequence ID" value="PRX59586.1"/>
    <property type="molecule type" value="Genomic_DNA"/>
</dbReference>
<feature type="domain" description="Winged helix-turn helix" evidence="2">
    <location>
        <begin position="91"/>
        <end position="148"/>
    </location>
</feature>
<comment type="caution">
    <text evidence="3">The sequence shown here is derived from an EMBL/GenBank/DDBJ whole genome shotgun (WGS) entry which is preliminary data.</text>
</comment>
<sequence>MARLGRRASFEERLRACQLIESGKSPDLVAEILGFGRATVFGWLQDYRALGPEGLRTKKTRGPVARLDEAQLARLYAFIAGNDPSQLSFGFALWTRAMVAELIRREFKVRLSLVSVGRVLARLGMSPQRPLYRAYQQDPAAVAEWKQHTFPAIAAEARRLGAAVFFADEAAVRTDYHAGTTWAPIGRTPVVATTGARRSVMMISAVSPRGELRFQLFDQGLDADAFIGFCKRLIGDADRPVFLIVDNSRVHRAKKVKAFIDSTEGRLSLFFLPPYSPELNPDEWVWKNVKHDRIARASTRGVEELKALALGALRRLQKLPALVRAFFADPHLAYIGDGLR</sequence>
<evidence type="ECO:0000259" key="2">
    <source>
        <dbReference type="Pfam" id="PF13592"/>
    </source>
</evidence>
<dbReference type="InterPro" id="IPR025959">
    <property type="entry name" value="Winged_HTH_dom"/>
</dbReference>
<dbReference type="OrthoDB" id="341531at2"/>
<dbReference type="PANTHER" id="PTHR46564">
    <property type="entry name" value="TRANSPOSASE"/>
    <property type="match status" value="1"/>
</dbReference>
<keyword evidence="4" id="KW-1185">Reference proteome</keyword>